<evidence type="ECO:0008006" key="5">
    <source>
        <dbReference type="Google" id="ProtNLM"/>
    </source>
</evidence>
<gene>
    <name evidence="2" type="ORF">SAMN05216375_10973</name>
    <name evidence="1" type="ORF">TR210_1484</name>
</gene>
<dbReference type="STRING" id="640938.TR210_1484"/>
<name>A0A143YSF6_9LACT</name>
<dbReference type="EMBL" id="FNYT01000009">
    <property type="protein sequence ID" value="SEJ20947.1"/>
    <property type="molecule type" value="Genomic_DNA"/>
</dbReference>
<organism evidence="1 3">
    <name type="scientific">Trichococcus ilyis</name>
    <dbReference type="NCBI Taxonomy" id="640938"/>
    <lineage>
        <taxon>Bacteria</taxon>
        <taxon>Bacillati</taxon>
        <taxon>Bacillota</taxon>
        <taxon>Bacilli</taxon>
        <taxon>Lactobacillales</taxon>
        <taxon>Carnobacteriaceae</taxon>
        <taxon>Trichococcus</taxon>
    </lineage>
</organism>
<proteinExistence type="predicted"/>
<keyword evidence="4" id="KW-1185">Reference proteome</keyword>
<dbReference type="EMBL" id="FJNB01000010">
    <property type="protein sequence ID" value="CZQ97606.1"/>
    <property type="molecule type" value="Genomic_DNA"/>
</dbReference>
<dbReference type="Proteomes" id="UP000199280">
    <property type="component" value="Unassembled WGS sequence"/>
</dbReference>
<dbReference type="Proteomes" id="UP000076878">
    <property type="component" value="Unassembled WGS sequence"/>
</dbReference>
<evidence type="ECO:0000313" key="1">
    <source>
        <dbReference type="EMBL" id="CZQ97606.1"/>
    </source>
</evidence>
<protein>
    <recommendedName>
        <fullName evidence="5">DUF2187 domain-containing protein</fullName>
    </recommendedName>
</protein>
<reference evidence="2 4" key="2">
    <citation type="submission" date="2016-10" db="EMBL/GenBank/DDBJ databases">
        <authorList>
            <person name="Varghese N."/>
            <person name="Submissions S."/>
        </authorList>
    </citation>
    <scope>NUCLEOTIDE SEQUENCE [LARGE SCALE GENOMIC DNA]</scope>
    <source>
        <strain evidence="2 4">DSM 22150</strain>
    </source>
</reference>
<evidence type="ECO:0000313" key="3">
    <source>
        <dbReference type="Proteomes" id="UP000076878"/>
    </source>
</evidence>
<reference evidence="1 3" key="1">
    <citation type="submission" date="2016-02" db="EMBL/GenBank/DDBJ databases">
        <authorList>
            <person name="Wen L."/>
            <person name="He K."/>
            <person name="Yang H."/>
        </authorList>
    </citation>
    <scope>NUCLEOTIDE SEQUENCE [LARGE SCALE GENOMIC DNA]</scope>
    <source>
        <strain evidence="1">Trichococcus_R210</strain>
    </source>
</reference>
<dbReference type="AlphaFoldDB" id="A0A143YSF6"/>
<accession>A0A143YSF6</accession>
<evidence type="ECO:0000313" key="2">
    <source>
        <dbReference type="EMBL" id="SEJ20947.1"/>
    </source>
</evidence>
<sequence length="114" mass="13035">MEMVRDITKETKTMIESELRKGTSNSRIANLLGVSYDQALEVVDAIKESIRPEIGDEIKFTFRKQEMVGVIRKLLTNSAVVEIYWDLSSGAMKDICEDKTIVNFKDIEEFVKVD</sequence>
<evidence type="ECO:0000313" key="4">
    <source>
        <dbReference type="Proteomes" id="UP000199280"/>
    </source>
</evidence>